<keyword evidence="4" id="KW-1185">Reference proteome</keyword>
<dbReference type="PROSITE" id="PS50887">
    <property type="entry name" value="GGDEF"/>
    <property type="match status" value="1"/>
</dbReference>
<feature type="transmembrane region" description="Helical" evidence="1">
    <location>
        <begin position="118"/>
        <end position="136"/>
    </location>
</feature>
<accession>A0ABR8X0C3</accession>
<feature type="transmembrane region" description="Helical" evidence="1">
    <location>
        <begin position="191"/>
        <end position="208"/>
    </location>
</feature>
<evidence type="ECO:0000313" key="3">
    <source>
        <dbReference type="EMBL" id="MBD8022790.1"/>
    </source>
</evidence>
<name>A0ABR8X0C3_9MICO</name>
<feature type="transmembrane region" description="Helical" evidence="1">
    <location>
        <begin position="95"/>
        <end position="112"/>
    </location>
</feature>
<evidence type="ECO:0000256" key="1">
    <source>
        <dbReference type="SAM" id="Phobius"/>
    </source>
</evidence>
<dbReference type="RefSeq" id="WP_191764522.1">
    <property type="nucleotide sequence ID" value="NZ_JACSPM010000001.1"/>
</dbReference>
<dbReference type="InterPro" id="IPR043128">
    <property type="entry name" value="Rev_trsase/Diguanyl_cyclase"/>
</dbReference>
<evidence type="ECO:0000313" key="4">
    <source>
        <dbReference type="Proteomes" id="UP000602532"/>
    </source>
</evidence>
<proteinExistence type="predicted"/>
<keyword evidence="1" id="KW-0812">Transmembrane</keyword>
<dbReference type="InterPro" id="IPR000160">
    <property type="entry name" value="GGDEF_dom"/>
</dbReference>
<dbReference type="Gene3D" id="3.30.70.270">
    <property type="match status" value="1"/>
</dbReference>
<keyword evidence="1" id="KW-1133">Transmembrane helix</keyword>
<reference evidence="3 4" key="1">
    <citation type="submission" date="2020-08" db="EMBL/GenBank/DDBJ databases">
        <title>A Genomic Blueprint of the Chicken Gut Microbiome.</title>
        <authorList>
            <person name="Gilroy R."/>
            <person name="Ravi A."/>
            <person name="Getino M."/>
            <person name="Pursley I."/>
            <person name="Horton D.L."/>
            <person name="Alikhan N.-F."/>
            <person name="Baker D."/>
            <person name="Gharbi K."/>
            <person name="Hall N."/>
            <person name="Watson M."/>
            <person name="Adriaenssens E.M."/>
            <person name="Foster-Nyarko E."/>
            <person name="Jarju S."/>
            <person name="Secka A."/>
            <person name="Antonio M."/>
            <person name="Oren A."/>
            <person name="Chaudhuri R."/>
            <person name="La Ragione R.M."/>
            <person name="Hildebrand F."/>
            <person name="Pallen M.J."/>
        </authorList>
    </citation>
    <scope>NUCLEOTIDE SEQUENCE [LARGE SCALE GENOMIC DNA]</scope>
    <source>
        <strain evidence="3 4">Sa1CUA4</strain>
    </source>
</reference>
<comment type="caution">
    <text evidence="3">The sequence shown here is derived from an EMBL/GenBank/DDBJ whole genome shotgun (WGS) entry which is preliminary data.</text>
</comment>
<keyword evidence="1" id="KW-0472">Membrane</keyword>
<dbReference type="SUPFAM" id="SSF55073">
    <property type="entry name" value="Nucleotide cyclase"/>
    <property type="match status" value="1"/>
</dbReference>
<feature type="transmembrane region" description="Helical" evidence="1">
    <location>
        <begin position="67"/>
        <end position="83"/>
    </location>
</feature>
<dbReference type="Proteomes" id="UP000602532">
    <property type="component" value="Unassembled WGS sequence"/>
</dbReference>
<gene>
    <name evidence="3" type="ORF">H9622_04195</name>
</gene>
<organism evidence="3 4">
    <name type="scientific">Microbacterium gallinarum</name>
    <dbReference type="NCBI Taxonomy" id="2762209"/>
    <lineage>
        <taxon>Bacteria</taxon>
        <taxon>Bacillati</taxon>
        <taxon>Actinomycetota</taxon>
        <taxon>Actinomycetes</taxon>
        <taxon>Micrococcales</taxon>
        <taxon>Microbacteriaceae</taxon>
        <taxon>Microbacterium</taxon>
    </lineage>
</organism>
<feature type="transmembrane region" description="Helical" evidence="1">
    <location>
        <begin position="12"/>
        <end position="30"/>
    </location>
</feature>
<sequence length="367" mass="38737">MTSSTLEGEALLAVFAILAALLMFGLGFLYRPTWSTLLWSMVFFLVTLGTFGVIVADATTLDWIDDIAVGLMLGAPALVWSGLRAERAAPARSWIAVAQGVASAGLLLATAGLPVHSLAYSVAYFGSTVMAALSAVELLRRPERGGGMLLPLTVVSLVLPLIGVASVSAALLADGGTQHTALPDVKVVGQVVYLTCALISLLFLTRFADSVAEVKGQTEFAHIADDRLARAATAEDRNWAMLSLSLDDTGPLRVAVGEPGLQRIMARFAADVRASFPVEADIGPDSPYGFLVLLSRPDGVVRESIRDLLERIGTVTPDQPIETELSASVGWAPVRTVGYDAVQLIDAAHAAMARARGAGGNRWERVE</sequence>
<feature type="domain" description="GGDEF" evidence="2">
    <location>
        <begin position="237"/>
        <end position="367"/>
    </location>
</feature>
<dbReference type="InterPro" id="IPR029787">
    <property type="entry name" value="Nucleotide_cyclase"/>
</dbReference>
<dbReference type="EMBL" id="JACSPM010000001">
    <property type="protein sequence ID" value="MBD8022790.1"/>
    <property type="molecule type" value="Genomic_DNA"/>
</dbReference>
<protein>
    <recommendedName>
        <fullName evidence="2">GGDEF domain-containing protein</fullName>
    </recommendedName>
</protein>
<feature type="transmembrane region" description="Helical" evidence="1">
    <location>
        <begin position="148"/>
        <end position="171"/>
    </location>
</feature>
<feature type="transmembrane region" description="Helical" evidence="1">
    <location>
        <begin position="37"/>
        <end position="55"/>
    </location>
</feature>
<evidence type="ECO:0000259" key="2">
    <source>
        <dbReference type="PROSITE" id="PS50887"/>
    </source>
</evidence>